<dbReference type="InterPro" id="IPR009003">
    <property type="entry name" value="Peptidase_S1_PA"/>
</dbReference>
<evidence type="ECO:0000256" key="1">
    <source>
        <dbReference type="SAM" id="MobiDB-lite"/>
    </source>
</evidence>
<feature type="compositionally biased region" description="Basic and acidic residues" evidence="1">
    <location>
        <begin position="388"/>
        <end position="408"/>
    </location>
</feature>
<reference evidence="3" key="1">
    <citation type="submission" date="2025-08" db="UniProtKB">
        <authorList>
            <consortium name="RefSeq"/>
        </authorList>
    </citation>
    <scope>IDENTIFICATION</scope>
    <source>
        <tissue evidence="3">Epidermis and Blubber</tissue>
    </source>
</reference>
<dbReference type="Pfam" id="PF13365">
    <property type="entry name" value="Trypsin_2"/>
    <property type="match status" value="1"/>
</dbReference>
<dbReference type="AlphaFoldDB" id="A0A8B8Y881"/>
<sequence>MDGIEAGSSARAGGLGTHLPAHRLSTGQPARWGPRPSFPAASFSGLTRPFCFRSGLKGKSGRCYFIWPEIQVEVSYILLELIMNFMKAEENTSFTATGNHQSTRPEVSKDTVMQQACSGTPVDQSLSDIRECNSTIKVKSEVSEHETSAKSQNPHVSTSRECCFTFTLNERSRKSDRSVFTAYGELNENIYSVLSANDNFSGWMENRFKKNIFVYEEKTIKGYVNLGMPLRCLPRGSHFEITFGQRKDDQEEDGPILRQCENPNIECILFHVVAVGKNIKKILKIKELHEKGTTLCIYALKGETIKEALCKDGRFRSDLDTFEWKLMEGHQKIHGKQSMVDEVSRKVLELDIFKRPFVRKGTHKQIKQKDENATDEIGPWDLIQSKSKVHEPEKDGKTEDGEHNREKILTPQSLGDDIEDKTHQTTSKTKRYYNNSCFKNRRGKNPNVRQRPNLVMQYAINWDLQREVANLWVKNLQVLSKVMMHQYPHFNEEALRIQNYFEEEQKRTQLPTFEQFNIYKKYFGKVTENSTSVAICERLVHLSKSVGFMQWDNNGNTGNATCFVINDGFILTCQHVLHFMVGKDTDPDSWPHIISKCAKVTFNYNEFCPIDVDWFSMEPRLVMSDETLDYAILKLRENGNGFPPGLGGQFSPQPSSGLLYLIGHPEGQIKKIDGCAVISLEQRLERYLDHHQDGVAGPYAATYNARPMFTQRSFPSEVQSTHTISYDTCFSVGASGSPVFNASGNLVAMHSFGHFYKHGDEVYAFIEYGYSMNSILCDIKQKDESLYKLLTEEKNENHHEEKDNKQESLLQDHQIEPMEY</sequence>
<keyword evidence="2" id="KW-1185">Reference proteome</keyword>
<feature type="region of interest" description="Disordered" evidence="1">
    <location>
        <begin position="795"/>
        <end position="820"/>
    </location>
</feature>
<name>A0A8B8Y881_BALMU</name>
<dbReference type="Gene3D" id="2.40.10.120">
    <property type="match status" value="1"/>
</dbReference>
<dbReference type="PANTHER" id="PTHR14389:SF4">
    <property type="entry name" value="SERINE PROTEASE FAM111B"/>
    <property type="match status" value="1"/>
</dbReference>
<protein>
    <submittedName>
        <fullName evidence="3">Protein FAM111B-like isoform X1</fullName>
    </submittedName>
</protein>
<accession>A0A8B8Y881</accession>
<dbReference type="GO" id="GO:0000785">
    <property type="term" value="C:chromatin"/>
    <property type="evidence" value="ECO:0007669"/>
    <property type="project" value="TreeGrafter"/>
</dbReference>
<dbReference type="GO" id="GO:0005634">
    <property type="term" value="C:nucleus"/>
    <property type="evidence" value="ECO:0007669"/>
    <property type="project" value="TreeGrafter"/>
</dbReference>
<feature type="region of interest" description="Disordered" evidence="1">
    <location>
        <begin position="1"/>
        <end position="33"/>
    </location>
</feature>
<dbReference type="RefSeq" id="XP_036718542.1">
    <property type="nucleotide sequence ID" value="XM_036862647.1"/>
</dbReference>
<dbReference type="Proteomes" id="UP000694857">
    <property type="component" value="Chromosome 8"/>
</dbReference>
<feature type="region of interest" description="Disordered" evidence="1">
    <location>
        <begin position="363"/>
        <end position="426"/>
    </location>
</feature>
<dbReference type="SUPFAM" id="SSF50494">
    <property type="entry name" value="Trypsin-like serine proteases"/>
    <property type="match status" value="1"/>
</dbReference>
<proteinExistence type="predicted"/>
<feature type="compositionally biased region" description="Basic and acidic residues" evidence="1">
    <location>
        <begin position="795"/>
        <end position="806"/>
    </location>
</feature>
<gene>
    <name evidence="3" type="primary">LOC118900257</name>
</gene>
<evidence type="ECO:0000313" key="2">
    <source>
        <dbReference type="Proteomes" id="UP000694857"/>
    </source>
</evidence>
<organism evidence="2 3">
    <name type="scientific">Balaenoptera musculus</name>
    <name type="common">Blue whale</name>
    <dbReference type="NCBI Taxonomy" id="9771"/>
    <lineage>
        <taxon>Eukaryota</taxon>
        <taxon>Metazoa</taxon>
        <taxon>Chordata</taxon>
        <taxon>Craniata</taxon>
        <taxon>Vertebrata</taxon>
        <taxon>Euteleostomi</taxon>
        <taxon>Mammalia</taxon>
        <taxon>Eutheria</taxon>
        <taxon>Laurasiatheria</taxon>
        <taxon>Artiodactyla</taxon>
        <taxon>Whippomorpha</taxon>
        <taxon>Cetacea</taxon>
        <taxon>Mysticeti</taxon>
        <taxon>Balaenopteridae</taxon>
        <taxon>Balaenoptera</taxon>
    </lineage>
</organism>
<evidence type="ECO:0000313" key="3">
    <source>
        <dbReference type="RefSeq" id="XP_036718542.1"/>
    </source>
</evidence>
<dbReference type="KEGG" id="bmus:118900257"/>
<dbReference type="OrthoDB" id="10025068at2759"/>
<dbReference type="GeneID" id="118900257"/>
<dbReference type="GO" id="GO:0006260">
    <property type="term" value="P:DNA replication"/>
    <property type="evidence" value="ECO:0007669"/>
    <property type="project" value="TreeGrafter"/>
</dbReference>
<dbReference type="PANTHER" id="PTHR14389">
    <property type="entry name" value="SI:CH1073-475A24.1"/>
    <property type="match status" value="1"/>
</dbReference>